<evidence type="ECO:0000256" key="3">
    <source>
        <dbReference type="ARBA" id="ARBA00022630"/>
    </source>
</evidence>
<evidence type="ECO:0000256" key="4">
    <source>
        <dbReference type="ARBA" id="ARBA00022827"/>
    </source>
</evidence>
<dbReference type="Pfam" id="PF05199">
    <property type="entry name" value="GMC_oxred_C"/>
    <property type="match status" value="1"/>
</dbReference>
<dbReference type="Proteomes" id="UP001519460">
    <property type="component" value="Unassembled WGS sequence"/>
</dbReference>
<evidence type="ECO:0000313" key="8">
    <source>
        <dbReference type="EMBL" id="KAK7495274.1"/>
    </source>
</evidence>
<keyword evidence="3" id="KW-0285">Flavoprotein</keyword>
<feature type="signal peptide" evidence="6">
    <location>
        <begin position="1"/>
        <end position="16"/>
    </location>
</feature>
<dbReference type="Gene3D" id="3.30.560.10">
    <property type="entry name" value="Glucose Oxidase, domain 3"/>
    <property type="match status" value="1"/>
</dbReference>
<dbReference type="PIRSF" id="PIRSF000137">
    <property type="entry name" value="Alcohol_oxidase"/>
    <property type="match status" value="1"/>
</dbReference>
<keyword evidence="9" id="KW-1185">Reference proteome</keyword>
<dbReference type="PANTHER" id="PTHR11552">
    <property type="entry name" value="GLUCOSE-METHANOL-CHOLINE GMC OXIDOREDUCTASE"/>
    <property type="match status" value="1"/>
</dbReference>
<sequence length="588" mass="64006">MLGRVALAASLTAVVAMLYARFETASPPLATVLNTSYDYIIVGAGSAGCVLASRLSESGDVTVLLVEAGNDDRGDERISVPGLAGLLHHSERDWDYTTTTQRNGLEGLENQKIYVPAGRVLGGSSSTNYMLYVRGHPQDYDQWAAQGGEGWSYKDVLPYFMKSEDAQDKHLKSGYHGTGGPLKVEVPYSGGRLADALLQAGQEMGLNVIDSNADREEGVSLTQITARKGERYSTSKAFLHPALHRRNLHVAVNTYVLFEDKRALGVEMIRGHKKQVVLARREVIVSAGAIGSPKLLLLSGVGPKQHLKDLGISVKADLPVGENHHDHVMFDYQVGLKQPLGRTPEDLTSLWTWVQLKLLGSGPLSNVGEEVQLFLSTSNDSRRLQWPDVQIMTVHGVWGTGLLNVLGHNKQTLQETAKRDQTKHGLVCIPIVLRPKSRGTLRLQSSDPYDDPLIDPNYFQHPEDIATLVRGVRACQRLVATPSLQALGATEVDDPSEICVGQSAYNTDQYWACVVRRRAKSVFHHVGTCKMGGASDKTAVVGPQLKVRGLQNLRVVDASIIPTVPSGNTNAAVIMLAEKAADMIRHQS</sequence>
<proteinExistence type="inferred from homology"/>
<reference evidence="8 9" key="1">
    <citation type="journal article" date="2023" name="Sci. Data">
        <title>Genome assembly of the Korean intertidal mud-creeper Batillaria attramentaria.</title>
        <authorList>
            <person name="Patra A.K."/>
            <person name="Ho P.T."/>
            <person name="Jun S."/>
            <person name="Lee S.J."/>
            <person name="Kim Y."/>
            <person name="Won Y.J."/>
        </authorList>
    </citation>
    <scope>NUCLEOTIDE SEQUENCE [LARGE SCALE GENOMIC DNA]</scope>
    <source>
        <strain evidence="8">Wonlab-2016</strain>
    </source>
</reference>
<comment type="similarity">
    <text evidence="2">Belongs to the GMC oxidoreductase family.</text>
</comment>
<evidence type="ECO:0000256" key="1">
    <source>
        <dbReference type="ARBA" id="ARBA00001974"/>
    </source>
</evidence>
<dbReference type="AlphaFoldDB" id="A0ABD0L7F5"/>
<dbReference type="SUPFAM" id="SSF54373">
    <property type="entry name" value="FAD-linked reductases, C-terminal domain"/>
    <property type="match status" value="1"/>
</dbReference>
<keyword evidence="6" id="KW-0732">Signal</keyword>
<feature type="binding site" evidence="5">
    <location>
        <position position="256"/>
    </location>
    <ligand>
        <name>FAD</name>
        <dbReference type="ChEBI" id="CHEBI:57692"/>
    </ligand>
</feature>
<feature type="domain" description="Glucose-methanol-choline oxidoreductase N-terminal" evidence="7">
    <location>
        <begin position="288"/>
        <end position="302"/>
    </location>
</feature>
<keyword evidence="4 5" id="KW-0274">FAD</keyword>
<dbReference type="InterPro" id="IPR007867">
    <property type="entry name" value="GMC_OxRtase_C"/>
</dbReference>
<organism evidence="8 9">
    <name type="scientific">Batillaria attramentaria</name>
    <dbReference type="NCBI Taxonomy" id="370345"/>
    <lineage>
        <taxon>Eukaryota</taxon>
        <taxon>Metazoa</taxon>
        <taxon>Spiralia</taxon>
        <taxon>Lophotrochozoa</taxon>
        <taxon>Mollusca</taxon>
        <taxon>Gastropoda</taxon>
        <taxon>Caenogastropoda</taxon>
        <taxon>Sorbeoconcha</taxon>
        <taxon>Cerithioidea</taxon>
        <taxon>Batillariidae</taxon>
        <taxon>Batillaria</taxon>
    </lineage>
</organism>
<dbReference type="PROSITE" id="PS00624">
    <property type="entry name" value="GMC_OXRED_2"/>
    <property type="match status" value="1"/>
</dbReference>
<dbReference type="Gene3D" id="3.50.50.60">
    <property type="entry name" value="FAD/NAD(P)-binding domain"/>
    <property type="match status" value="1"/>
</dbReference>
<accession>A0ABD0L7F5</accession>
<gene>
    <name evidence="8" type="ORF">BaRGS_00013456</name>
</gene>
<comment type="cofactor">
    <cofactor evidence="1 5">
        <name>FAD</name>
        <dbReference type="ChEBI" id="CHEBI:57692"/>
    </cofactor>
</comment>
<comment type="caution">
    <text evidence="8">The sequence shown here is derived from an EMBL/GenBank/DDBJ whole genome shotgun (WGS) entry which is preliminary data.</text>
</comment>
<evidence type="ECO:0000256" key="6">
    <source>
        <dbReference type="SAM" id="SignalP"/>
    </source>
</evidence>
<dbReference type="InterPro" id="IPR000172">
    <property type="entry name" value="GMC_OxRdtase_N"/>
</dbReference>
<evidence type="ECO:0000256" key="2">
    <source>
        <dbReference type="ARBA" id="ARBA00010790"/>
    </source>
</evidence>
<evidence type="ECO:0000313" key="9">
    <source>
        <dbReference type="Proteomes" id="UP001519460"/>
    </source>
</evidence>
<dbReference type="SUPFAM" id="SSF51905">
    <property type="entry name" value="FAD/NAD(P)-binding domain"/>
    <property type="match status" value="1"/>
</dbReference>
<dbReference type="InterPro" id="IPR012132">
    <property type="entry name" value="GMC_OxRdtase"/>
</dbReference>
<feature type="binding site" evidence="5">
    <location>
        <position position="120"/>
    </location>
    <ligand>
        <name>FAD</name>
        <dbReference type="ChEBI" id="CHEBI:57692"/>
    </ligand>
</feature>
<feature type="chain" id="PRO_5044758838" description="Glucose-methanol-choline oxidoreductase N-terminal domain-containing protein" evidence="6">
    <location>
        <begin position="17"/>
        <end position="588"/>
    </location>
</feature>
<name>A0ABD0L7F5_9CAEN</name>
<dbReference type="InterPro" id="IPR036188">
    <property type="entry name" value="FAD/NAD-bd_sf"/>
</dbReference>
<dbReference type="EMBL" id="JACVVK020000076">
    <property type="protein sequence ID" value="KAK7495274.1"/>
    <property type="molecule type" value="Genomic_DNA"/>
</dbReference>
<dbReference type="PANTHER" id="PTHR11552:SF147">
    <property type="entry name" value="CHOLINE DEHYDROGENASE, MITOCHONDRIAL"/>
    <property type="match status" value="1"/>
</dbReference>
<protein>
    <recommendedName>
        <fullName evidence="7">Glucose-methanol-choline oxidoreductase N-terminal domain-containing protein</fullName>
    </recommendedName>
</protein>
<dbReference type="Pfam" id="PF00732">
    <property type="entry name" value="GMC_oxred_N"/>
    <property type="match status" value="1"/>
</dbReference>
<evidence type="ECO:0000256" key="5">
    <source>
        <dbReference type="PIRSR" id="PIRSR000137-2"/>
    </source>
</evidence>
<evidence type="ECO:0000259" key="7">
    <source>
        <dbReference type="PROSITE" id="PS00624"/>
    </source>
</evidence>